<evidence type="ECO:0000313" key="3">
    <source>
        <dbReference type="EMBL" id="MEQ4480882.1"/>
    </source>
</evidence>
<evidence type="ECO:0000313" key="4">
    <source>
        <dbReference type="Proteomes" id="UP001493487"/>
    </source>
</evidence>
<evidence type="ECO:0000259" key="2">
    <source>
        <dbReference type="PROSITE" id="PS51352"/>
    </source>
</evidence>
<dbReference type="Proteomes" id="UP001493487">
    <property type="component" value="Unassembled WGS sequence"/>
</dbReference>
<dbReference type="Pfam" id="PF00578">
    <property type="entry name" value="AhpC-TSA"/>
    <property type="match status" value="1"/>
</dbReference>
<dbReference type="InterPro" id="IPR036249">
    <property type="entry name" value="Thioredoxin-like_sf"/>
</dbReference>
<keyword evidence="1" id="KW-1015">Disulfide bond</keyword>
<dbReference type="PANTHER" id="PTHR42852">
    <property type="entry name" value="THIOL:DISULFIDE INTERCHANGE PROTEIN DSBE"/>
    <property type="match status" value="1"/>
</dbReference>
<organism evidence="3 4">
    <name type="scientific">Cohnella silvisoli</name>
    <dbReference type="NCBI Taxonomy" id="2873699"/>
    <lineage>
        <taxon>Bacteria</taxon>
        <taxon>Bacillati</taxon>
        <taxon>Bacillota</taxon>
        <taxon>Bacilli</taxon>
        <taxon>Bacillales</taxon>
        <taxon>Paenibacillaceae</taxon>
        <taxon>Cohnella</taxon>
    </lineage>
</organism>
<dbReference type="PANTHER" id="PTHR42852:SF13">
    <property type="entry name" value="PROTEIN DIPZ"/>
    <property type="match status" value="1"/>
</dbReference>
<feature type="domain" description="Thioredoxin" evidence="2">
    <location>
        <begin position="51"/>
        <end position="191"/>
    </location>
</feature>
<keyword evidence="4" id="KW-1185">Reference proteome</keyword>
<reference evidence="3 4" key="1">
    <citation type="journal article" date="2023" name="Genome Announc.">
        <title>Pan-Genome Analyses of the Genus Cohnella and Proposal of the Novel Species Cohnella silvisoli sp. nov., Isolated from Forest Soil.</title>
        <authorList>
            <person name="Wang C."/>
            <person name="Mao L."/>
            <person name="Bao G."/>
            <person name="Zhu H."/>
        </authorList>
    </citation>
    <scope>NUCLEOTIDE SEQUENCE [LARGE SCALE GENOMIC DNA]</scope>
    <source>
        <strain evidence="3 4">NL03-T5-1</strain>
    </source>
</reference>
<dbReference type="CDD" id="cd02966">
    <property type="entry name" value="TlpA_like_family"/>
    <property type="match status" value="1"/>
</dbReference>
<sequence length="191" mass="21168">MNNNLRNWIIFSTVVLLTGLVLSQQIDRKSNHPSDSSVTAKVMRTENSESPKIGHTAPPFSLTGIDGKSYELIKMRPKPVILNFWASWCGPCQDEAATFVKLNKQFGDRIQILAINLTAADSVKSAQQFARTYGFTFPVLLDTDGRIAARYKIRAIPSTMFIDGQGIISDVVLGALSWDTLHNRALSLLKD</sequence>
<dbReference type="InterPro" id="IPR050553">
    <property type="entry name" value="Thioredoxin_ResA/DsbE_sf"/>
</dbReference>
<dbReference type="InterPro" id="IPR013766">
    <property type="entry name" value="Thioredoxin_domain"/>
</dbReference>
<dbReference type="PROSITE" id="PS00194">
    <property type="entry name" value="THIOREDOXIN_1"/>
    <property type="match status" value="1"/>
</dbReference>
<dbReference type="PROSITE" id="PS51352">
    <property type="entry name" value="THIOREDOXIN_2"/>
    <property type="match status" value="1"/>
</dbReference>
<proteinExistence type="predicted"/>
<dbReference type="InterPro" id="IPR000866">
    <property type="entry name" value="AhpC/TSA"/>
</dbReference>
<dbReference type="RefSeq" id="WP_232183110.1">
    <property type="nucleotide sequence ID" value="NZ_JAIOAP010000001.1"/>
</dbReference>
<gene>
    <name evidence="3" type="ORF">QJS35_00595</name>
</gene>
<dbReference type="InterPro" id="IPR017937">
    <property type="entry name" value="Thioredoxin_CS"/>
</dbReference>
<dbReference type="Gene3D" id="3.40.30.10">
    <property type="entry name" value="Glutaredoxin"/>
    <property type="match status" value="1"/>
</dbReference>
<dbReference type="EMBL" id="JASKHM010000001">
    <property type="protein sequence ID" value="MEQ4480882.1"/>
    <property type="molecule type" value="Genomic_DNA"/>
</dbReference>
<dbReference type="SUPFAM" id="SSF52833">
    <property type="entry name" value="Thioredoxin-like"/>
    <property type="match status" value="1"/>
</dbReference>
<protein>
    <submittedName>
        <fullName evidence="3">TlpA disulfide reductase family protein</fullName>
    </submittedName>
</protein>
<name>A0ABV1KL84_9BACL</name>
<comment type="caution">
    <text evidence="3">The sequence shown here is derived from an EMBL/GenBank/DDBJ whole genome shotgun (WGS) entry which is preliminary data.</text>
</comment>
<evidence type="ECO:0000256" key="1">
    <source>
        <dbReference type="ARBA" id="ARBA00023157"/>
    </source>
</evidence>
<accession>A0ABV1KL84</accession>